<dbReference type="EMBL" id="QZBD01000470">
    <property type="protein sequence ID" value="THY13392.1"/>
    <property type="molecule type" value="Genomic_DNA"/>
</dbReference>
<feature type="compositionally biased region" description="Basic and acidic residues" evidence="2">
    <location>
        <begin position="108"/>
        <end position="124"/>
    </location>
</feature>
<feature type="region of interest" description="Disordered" evidence="2">
    <location>
        <begin position="172"/>
        <end position="277"/>
    </location>
</feature>
<evidence type="ECO:0000313" key="5">
    <source>
        <dbReference type="Proteomes" id="UP000306584"/>
    </source>
</evidence>
<feature type="region of interest" description="Disordered" evidence="2">
    <location>
        <begin position="1"/>
        <end position="55"/>
    </location>
</feature>
<feature type="compositionally biased region" description="Polar residues" evidence="2">
    <location>
        <begin position="245"/>
        <end position="258"/>
    </location>
</feature>
<evidence type="ECO:0000256" key="1">
    <source>
        <dbReference type="PROSITE-ProRule" id="PRU00042"/>
    </source>
</evidence>
<proteinExistence type="predicted"/>
<dbReference type="Gene3D" id="3.30.160.60">
    <property type="entry name" value="Classic Zinc Finger"/>
    <property type="match status" value="1"/>
</dbReference>
<feature type="compositionally biased region" description="Basic and acidic residues" evidence="2">
    <location>
        <begin position="338"/>
        <end position="348"/>
    </location>
</feature>
<dbReference type="AlphaFoldDB" id="A0A4S9KD11"/>
<dbReference type="SMART" id="SM00355">
    <property type="entry name" value="ZnF_C2H2"/>
    <property type="match status" value="3"/>
</dbReference>
<dbReference type="InterPro" id="IPR057026">
    <property type="entry name" value="Znf-C2H2_ascomycetes"/>
</dbReference>
<reference evidence="4 5" key="1">
    <citation type="submission" date="2018-10" db="EMBL/GenBank/DDBJ databases">
        <title>Fifty Aureobasidium pullulans genomes reveal a recombining polyextremotolerant generalist.</title>
        <authorList>
            <person name="Gostincar C."/>
            <person name="Turk M."/>
            <person name="Zajc J."/>
            <person name="Gunde-Cimerman N."/>
        </authorList>
    </citation>
    <scope>NUCLEOTIDE SEQUENCE [LARGE SCALE GENOMIC DNA]</scope>
    <source>
        <strain evidence="4 5">EXF-6604</strain>
    </source>
</reference>
<feature type="domain" description="C2H2-type" evidence="3">
    <location>
        <begin position="522"/>
        <end position="550"/>
    </location>
</feature>
<keyword evidence="1" id="KW-0862">Zinc</keyword>
<dbReference type="InterPro" id="IPR013087">
    <property type="entry name" value="Znf_C2H2_type"/>
</dbReference>
<dbReference type="Pfam" id="PF24537">
    <property type="entry name" value="zf-C2H2_fungi"/>
    <property type="match status" value="1"/>
</dbReference>
<accession>A0A4S9KD11</accession>
<feature type="compositionally biased region" description="Low complexity" evidence="2">
    <location>
        <begin position="383"/>
        <end position="396"/>
    </location>
</feature>
<feature type="compositionally biased region" description="Polar residues" evidence="2">
    <location>
        <begin position="176"/>
        <end position="186"/>
    </location>
</feature>
<keyword evidence="1" id="KW-0479">Metal-binding</keyword>
<sequence length="691" mass="76251">MCGTPSIRIDSHDHRYHSPPSNPRHSPHHSLHAPASPMAIQSRAQESPVPPALPPPRDVFTDDMTPQAQQKEWMFFNKEYVDQHWTDFGKAATVRPGSSLLGGNKAHQGSEGDDHTQHEIDASRRGSSMSTVTAPHRNSEAMIDPCEKDESKLSGYRIVNTDNKLYRLQSERQLEQRSLSTSSQAYDRNLLSKIGGPNTPNRLSVSGGPETTGATGAVSPGAEPTAEHASRHLSTSSSERRHPSVDSSTFRWSVSSAASPGPFRNPNFNPENSRPTALRHSSFQFDDNASHRSSYDQSMFLHDEFSTEEGQMKDLNLNDRDDFQLHAKPGMKRRASSPHRDSLREDRSSVSSAPGGSDLYTRRSLQQYPNRNPSISASRYAPSHHGSISSASSYNPRNGSLASSYTLSISSSATSYASGRISPGMMSPAIIDPELGAMGYTNAKPLNNPSPGPQQTMPPYSRTMSDTPVHTALQTPVDSAPQSRHNSLPGVQGIYICDCCPKKPKKFTSEDDLRAHHMEKQYSCLYCPNRFKNKNEAERHQNSLHLRRHSWSCAALNAIETIFHTSPTTNGATDICGYCGEEFPNPADWNHRRDHVLGTHKFGECNQAKKFYRADHFRQHLKHSHAGTSGKWTNMLETTCMRDEPLPQPMSMAGNMHNNGAPAMPMMGMANTAGPPMGGKPEVITEMPHEA</sequence>
<evidence type="ECO:0000313" key="4">
    <source>
        <dbReference type="EMBL" id="THY13392.1"/>
    </source>
</evidence>
<evidence type="ECO:0000256" key="2">
    <source>
        <dbReference type="SAM" id="MobiDB-lite"/>
    </source>
</evidence>
<gene>
    <name evidence="4" type="ORF">D6D01_08360</name>
</gene>
<name>A0A4S9KD11_AURPU</name>
<feature type="region of interest" description="Disordered" evidence="2">
    <location>
        <begin position="97"/>
        <end position="148"/>
    </location>
</feature>
<keyword evidence="1" id="KW-0863">Zinc-finger</keyword>
<dbReference type="Proteomes" id="UP000306584">
    <property type="component" value="Unassembled WGS sequence"/>
</dbReference>
<dbReference type="GO" id="GO:0008270">
    <property type="term" value="F:zinc ion binding"/>
    <property type="evidence" value="ECO:0007669"/>
    <property type="project" value="UniProtKB-KW"/>
</dbReference>
<feature type="region of interest" description="Disordered" evidence="2">
    <location>
        <begin position="326"/>
        <end position="396"/>
    </location>
</feature>
<dbReference type="PROSITE" id="PS50157">
    <property type="entry name" value="ZINC_FINGER_C2H2_2"/>
    <property type="match status" value="1"/>
</dbReference>
<comment type="caution">
    <text evidence="4">The sequence shown here is derived from an EMBL/GenBank/DDBJ whole genome shotgun (WGS) entry which is preliminary data.</text>
</comment>
<evidence type="ECO:0000259" key="3">
    <source>
        <dbReference type="PROSITE" id="PS50157"/>
    </source>
</evidence>
<feature type="compositionally biased region" description="Polar residues" evidence="2">
    <location>
        <begin position="266"/>
        <end position="277"/>
    </location>
</feature>
<organism evidence="4 5">
    <name type="scientific">Aureobasidium pullulans</name>
    <name type="common">Black yeast</name>
    <name type="synonym">Pullularia pullulans</name>
    <dbReference type="NCBI Taxonomy" id="5580"/>
    <lineage>
        <taxon>Eukaryota</taxon>
        <taxon>Fungi</taxon>
        <taxon>Dikarya</taxon>
        <taxon>Ascomycota</taxon>
        <taxon>Pezizomycotina</taxon>
        <taxon>Dothideomycetes</taxon>
        <taxon>Dothideomycetidae</taxon>
        <taxon>Dothideales</taxon>
        <taxon>Saccotheciaceae</taxon>
        <taxon>Aureobasidium</taxon>
    </lineage>
</organism>
<protein>
    <recommendedName>
        <fullName evidence="3">C2H2-type domain-containing protein</fullName>
    </recommendedName>
</protein>
<dbReference type="PROSITE" id="PS00028">
    <property type="entry name" value="ZINC_FINGER_C2H2_1"/>
    <property type="match status" value="1"/>
</dbReference>
<feature type="compositionally biased region" description="Polar residues" evidence="2">
    <location>
        <begin position="363"/>
        <end position="377"/>
    </location>
</feature>